<accession>A0ABV6NLA8</accession>
<reference evidence="4 5" key="1">
    <citation type="submission" date="2024-09" db="EMBL/GenBank/DDBJ databases">
        <authorList>
            <person name="Sun Q."/>
            <person name="Mori K."/>
        </authorList>
    </citation>
    <scope>NUCLEOTIDE SEQUENCE [LARGE SCALE GENOMIC DNA]</scope>
    <source>
        <strain evidence="4 5">NCAIM B.02301</strain>
    </source>
</reference>
<dbReference type="InterPro" id="IPR029058">
    <property type="entry name" value="AB_hydrolase_fold"/>
</dbReference>
<dbReference type="Proteomes" id="UP001589833">
    <property type="component" value="Unassembled WGS sequence"/>
</dbReference>
<evidence type="ECO:0000313" key="4">
    <source>
        <dbReference type="EMBL" id="MFC0561214.1"/>
    </source>
</evidence>
<organism evidence="4 5">
    <name type="scientific">Halalkalibacter alkalisediminis</name>
    <dbReference type="NCBI Taxonomy" id="935616"/>
    <lineage>
        <taxon>Bacteria</taxon>
        <taxon>Bacillati</taxon>
        <taxon>Bacillota</taxon>
        <taxon>Bacilli</taxon>
        <taxon>Bacillales</taxon>
        <taxon>Bacillaceae</taxon>
        <taxon>Halalkalibacter</taxon>
    </lineage>
</organism>
<dbReference type="PANTHER" id="PTHR10655:SF17">
    <property type="entry name" value="LYSOPHOSPHOLIPASE-LIKE PROTEIN 1"/>
    <property type="match status" value="1"/>
</dbReference>
<evidence type="ECO:0000313" key="5">
    <source>
        <dbReference type="Proteomes" id="UP001589833"/>
    </source>
</evidence>
<dbReference type="SUPFAM" id="SSF53474">
    <property type="entry name" value="alpha/beta-Hydrolases"/>
    <property type="match status" value="1"/>
</dbReference>
<dbReference type="InterPro" id="IPR003140">
    <property type="entry name" value="PLipase/COase/thioEstase"/>
</dbReference>
<keyword evidence="5" id="KW-1185">Reference proteome</keyword>
<comment type="caution">
    <text evidence="4">The sequence shown here is derived from an EMBL/GenBank/DDBJ whole genome shotgun (WGS) entry which is preliminary data.</text>
</comment>
<dbReference type="GO" id="GO:0016787">
    <property type="term" value="F:hydrolase activity"/>
    <property type="evidence" value="ECO:0007669"/>
    <property type="project" value="UniProtKB-KW"/>
</dbReference>
<dbReference type="PANTHER" id="PTHR10655">
    <property type="entry name" value="LYSOPHOSPHOLIPASE-RELATED"/>
    <property type="match status" value="1"/>
</dbReference>
<keyword evidence="2 4" id="KW-0378">Hydrolase</keyword>
<dbReference type="InterPro" id="IPR050565">
    <property type="entry name" value="LYPA1-2/EST-like"/>
</dbReference>
<evidence type="ECO:0000259" key="3">
    <source>
        <dbReference type="Pfam" id="PF02230"/>
    </source>
</evidence>
<comment type="similarity">
    <text evidence="1">Belongs to the AB hydrolase superfamily. AB hydrolase 2 family.</text>
</comment>
<evidence type="ECO:0000256" key="2">
    <source>
        <dbReference type="ARBA" id="ARBA00022801"/>
    </source>
</evidence>
<dbReference type="Gene3D" id="3.40.50.1820">
    <property type="entry name" value="alpha/beta hydrolase"/>
    <property type="match status" value="1"/>
</dbReference>
<sequence length="219" mass="25257">MSRPMKYELHRPKQVDPHKTYPALFVMHGMGSNEQNMLSMVKGLEEHFYIFSIRGHLELPPGFAYFTIQGYGRPHREMFDQAVQKLTGFLDYATEQYPIDVRQLYLLGFSQGAILSMTLGLTLRERIKGIVALSGYIPGFVKEKCEGKPVNEMPIFISHGELDQVLPYEWGVANHEYFQSLGAAVTFKTYQEGHTVSQQNLEDYQTWLFHSLDRETIKL</sequence>
<feature type="domain" description="Phospholipase/carboxylesterase/thioesterase" evidence="3">
    <location>
        <begin position="21"/>
        <end position="208"/>
    </location>
</feature>
<proteinExistence type="inferred from homology"/>
<dbReference type="RefSeq" id="WP_273842666.1">
    <property type="nucleotide sequence ID" value="NZ_JAQQWT010000005.1"/>
</dbReference>
<dbReference type="EMBL" id="JBHLTR010000054">
    <property type="protein sequence ID" value="MFC0561214.1"/>
    <property type="molecule type" value="Genomic_DNA"/>
</dbReference>
<dbReference type="Pfam" id="PF02230">
    <property type="entry name" value="Abhydrolase_2"/>
    <property type="match status" value="1"/>
</dbReference>
<evidence type="ECO:0000256" key="1">
    <source>
        <dbReference type="ARBA" id="ARBA00006499"/>
    </source>
</evidence>
<protein>
    <submittedName>
        <fullName evidence="4">Alpha/beta hydrolase</fullName>
    </submittedName>
</protein>
<gene>
    <name evidence="4" type="ORF">ACFFH4_19895</name>
</gene>
<name>A0ABV6NLA8_9BACI</name>